<name>A0ABV5FTE1_9FLAO</name>
<dbReference type="RefSeq" id="WP_290264609.1">
    <property type="nucleotide sequence ID" value="NZ_JAUFQQ010000003.1"/>
</dbReference>
<protein>
    <submittedName>
        <fullName evidence="2">Uncharacterized protein</fullName>
    </submittedName>
</protein>
<dbReference type="EMBL" id="JBHMEX010000069">
    <property type="protein sequence ID" value="MFB9066396.1"/>
    <property type="molecule type" value="Genomic_DNA"/>
</dbReference>
<evidence type="ECO:0000256" key="1">
    <source>
        <dbReference type="SAM" id="Phobius"/>
    </source>
</evidence>
<comment type="caution">
    <text evidence="2">The sequence shown here is derived from an EMBL/GenBank/DDBJ whole genome shotgun (WGS) entry which is preliminary data.</text>
</comment>
<keyword evidence="3" id="KW-1185">Reference proteome</keyword>
<feature type="transmembrane region" description="Helical" evidence="1">
    <location>
        <begin position="96"/>
        <end position="117"/>
    </location>
</feature>
<keyword evidence="1" id="KW-0472">Membrane</keyword>
<sequence>MNNKYKYCHRILKFLYDDRRTNNQQEKLIGSIKIAESTNIPILKIHEVQHILVNKGDIVVIDNDGQSMMSIQQQGMSSYIDKKYLKDSAKEFWDGIFNWVRIIIPLGALILSIMNFISNKAISKRIDKIEIQLKKVETINKNK</sequence>
<organism evidence="2 3">
    <name type="scientific">Flavobacterium branchiarum</name>
    <dbReference type="NCBI Taxonomy" id="1114870"/>
    <lineage>
        <taxon>Bacteria</taxon>
        <taxon>Pseudomonadati</taxon>
        <taxon>Bacteroidota</taxon>
        <taxon>Flavobacteriia</taxon>
        <taxon>Flavobacteriales</taxon>
        <taxon>Flavobacteriaceae</taxon>
        <taxon>Flavobacterium</taxon>
    </lineage>
</organism>
<evidence type="ECO:0000313" key="3">
    <source>
        <dbReference type="Proteomes" id="UP001589589"/>
    </source>
</evidence>
<keyword evidence="1" id="KW-1133">Transmembrane helix</keyword>
<evidence type="ECO:0000313" key="2">
    <source>
        <dbReference type="EMBL" id="MFB9066396.1"/>
    </source>
</evidence>
<accession>A0ABV5FTE1</accession>
<keyword evidence="1" id="KW-0812">Transmembrane</keyword>
<dbReference type="Proteomes" id="UP001589589">
    <property type="component" value="Unassembled WGS sequence"/>
</dbReference>
<reference evidence="2 3" key="1">
    <citation type="submission" date="2024-09" db="EMBL/GenBank/DDBJ databases">
        <authorList>
            <person name="Sun Q."/>
            <person name="Mori K."/>
        </authorList>
    </citation>
    <scope>NUCLEOTIDE SEQUENCE [LARGE SCALE GENOMIC DNA]</scope>
    <source>
        <strain evidence="2 3">CECT 7908</strain>
    </source>
</reference>
<gene>
    <name evidence="2" type="ORF">ACFFUQ_20445</name>
</gene>
<proteinExistence type="predicted"/>